<dbReference type="InterPro" id="IPR036116">
    <property type="entry name" value="FN3_sf"/>
</dbReference>
<dbReference type="Gene3D" id="2.60.40.10">
    <property type="entry name" value="Immunoglobulins"/>
    <property type="match status" value="1"/>
</dbReference>
<name>A0A914UQ53_9BILA</name>
<dbReference type="WBParaSite" id="PSAMB.scaffold1171size35023.g11470.t1">
    <property type="protein sequence ID" value="PSAMB.scaffold1171size35023.g11470.t1"/>
    <property type="gene ID" value="PSAMB.scaffold1171size35023.g11470"/>
</dbReference>
<feature type="compositionally biased region" description="Pro residues" evidence="1">
    <location>
        <begin position="270"/>
        <end position="283"/>
    </location>
</feature>
<keyword evidence="2" id="KW-0812">Transmembrane</keyword>
<dbReference type="InterPro" id="IPR003961">
    <property type="entry name" value="FN3_dom"/>
</dbReference>
<evidence type="ECO:0000313" key="3">
    <source>
        <dbReference type="Proteomes" id="UP000887566"/>
    </source>
</evidence>
<feature type="region of interest" description="Disordered" evidence="1">
    <location>
        <begin position="443"/>
        <end position="482"/>
    </location>
</feature>
<dbReference type="CDD" id="cd00063">
    <property type="entry name" value="FN3"/>
    <property type="match status" value="1"/>
</dbReference>
<protein>
    <submittedName>
        <fullName evidence="4">Fibronectin type-III domain-containing protein</fullName>
    </submittedName>
</protein>
<feature type="region of interest" description="Disordered" evidence="1">
    <location>
        <begin position="267"/>
        <end position="372"/>
    </location>
</feature>
<reference evidence="4" key="1">
    <citation type="submission" date="2022-11" db="UniProtKB">
        <authorList>
            <consortium name="WormBaseParasite"/>
        </authorList>
    </citation>
    <scope>IDENTIFICATION</scope>
</reference>
<dbReference type="SUPFAM" id="SSF49265">
    <property type="entry name" value="Fibronectin type III"/>
    <property type="match status" value="1"/>
</dbReference>
<feature type="compositionally biased region" description="Pro residues" evidence="1">
    <location>
        <begin position="346"/>
        <end position="358"/>
    </location>
</feature>
<feature type="compositionally biased region" description="Polar residues" evidence="1">
    <location>
        <begin position="294"/>
        <end position="315"/>
    </location>
</feature>
<feature type="transmembrane region" description="Helical" evidence="2">
    <location>
        <begin position="95"/>
        <end position="117"/>
    </location>
</feature>
<organism evidence="3 4">
    <name type="scientific">Plectus sambesii</name>
    <dbReference type="NCBI Taxonomy" id="2011161"/>
    <lineage>
        <taxon>Eukaryota</taxon>
        <taxon>Metazoa</taxon>
        <taxon>Ecdysozoa</taxon>
        <taxon>Nematoda</taxon>
        <taxon>Chromadorea</taxon>
        <taxon>Plectida</taxon>
        <taxon>Plectina</taxon>
        <taxon>Plectoidea</taxon>
        <taxon>Plectidae</taxon>
        <taxon>Plectus</taxon>
    </lineage>
</organism>
<dbReference type="AlphaFoldDB" id="A0A914UQ53"/>
<keyword evidence="2" id="KW-0472">Membrane</keyword>
<accession>A0A914UQ53</accession>
<proteinExistence type="predicted"/>
<sequence length="525" mass="56794">INGLLRGFQIVVLGNATKFNRNISTNERAASVTLFHLLPGMTYKVSVAAKTGAGIGVFHGEDTVTMDRETLERHLKLANGESGHEQLMRIVKTPWFIAGVGVLLWIALMALIVVIYWRRKKAKGKASARLGMPFIKINDGSVHMTARDALWMDHTNYNSAQRSLLLGNTLNTQRHAGAVYEQDGREYYLMDAAPPPDYPGLPGQNPHVGTLNRSQSPNHYHYAALTAGPQSMSTFYPSHMDDPSPYATTTLVMGANRHKWLHDHMLRGPVVPPAPPPSGPPPGFAGHHTVGKAASNSTQSDSPPNTDISYVHSSDGTGGSSNGVCHAGGSFTASRRTPKQTLMDFIPPPPPGVPPPTTSAPVRRRDPPPEDYDSVNEALLRYRSSSPLEQPLVERTRFPAANTRGRDASRNGAVERQFSPAFCDVTADSQRSSLMCSTADNRSCSSEADEENSEEEDFQAALHKRVLASPQPPPSEYAATGARPIQPCMGVSASALTQSSYDSTSALRGGGKLKTLPRNGRKDFV</sequence>
<keyword evidence="2" id="KW-1133">Transmembrane helix</keyword>
<feature type="region of interest" description="Disordered" evidence="1">
    <location>
        <begin position="499"/>
        <end position="525"/>
    </location>
</feature>
<evidence type="ECO:0000256" key="1">
    <source>
        <dbReference type="SAM" id="MobiDB-lite"/>
    </source>
</evidence>
<evidence type="ECO:0000313" key="4">
    <source>
        <dbReference type="WBParaSite" id="PSAMB.scaffold1171size35023.g11470.t1"/>
    </source>
</evidence>
<dbReference type="InterPro" id="IPR013783">
    <property type="entry name" value="Ig-like_fold"/>
</dbReference>
<feature type="compositionally biased region" description="Acidic residues" evidence="1">
    <location>
        <begin position="447"/>
        <end position="458"/>
    </location>
</feature>
<keyword evidence="3" id="KW-1185">Reference proteome</keyword>
<evidence type="ECO:0000256" key="2">
    <source>
        <dbReference type="SAM" id="Phobius"/>
    </source>
</evidence>
<dbReference type="Proteomes" id="UP000887566">
    <property type="component" value="Unplaced"/>
</dbReference>